<dbReference type="EMBL" id="FRDN01000019">
    <property type="protein sequence ID" value="SHN87262.1"/>
    <property type="molecule type" value="Genomic_DNA"/>
</dbReference>
<dbReference type="RefSeq" id="WP_072774920.1">
    <property type="nucleotide sequence ID" value="NZ_FRDN01000019.1"/>
</dbReference>
<reference evidence="3" key="1">
    <citation type="submission" date="2016-12" db="EMBL/GenBank/DDBJ databases">
        <authorList>
            <person name="Varghese N."/>
            <person name="Submissions S."/>
        </authorList>
    </citation>
    <scope>NUCLEOTIDE SEQUENCE [LARGE SCALE GENOMIC DNA]</scope>
    <source>
        <strain evidence="3">DSM 11544</strain>
    </source>
</reference>
<dbReference type="InterPro" id="IPR018004">
    <property type="entry name" value="KilA/APSES_HTH"/>
</dbReference>
<accession>A0A1M7UWB4</accession>
<gene>
    <name evidence="2" type="ORF">SAMN02745215_04828</name>
</gene>
<evidence type="ECO:0000313" key="3">
    <source>
        <dbReference type="Proteomes" id="UP000184010"/>
    </source>
</evidence>
<evidence type="ECO:0000259" key="1">
    <source>
        <dbReference type="PROSITE" id="PS51301"/>
    </source>
</evidence>
<proteinExistence type="predicted"/>
<dbReference type="Proteomes" id="UP000184010">
    <property type="component" value="Unassembled WGS sequence"/>
</dbReference>
<feature type="domain" description="KilA-N" evidence="1">
    <location>
        <begin position="52"/>
        <end position="190"/>
    </location>
</feature>
<dbReference type="STRING" id="1121395.SAMN02745215_04828"/>
<dbReference type="InterPro" id="IPR017880">
    <property type="entry name" value="KilA_N"/>
</dbReference>
<evidence type="ECO:0000313" key="2">
    <source>
        <dbReference type="EMBL" id="SHN87262.1"/>
    </source>
</evidence>
<sequence length="206" mass="23553">MTEAEKRRAEAIWTYRISQEKVLKSLVEKGIFTQEHADYMSDHLFEQLNLLDVPGSHLSSIGEKMVDANWGHSPYISLTDIAREKNGKSPGYLVQSWLRNSNTIEYLRLWEKRFNPNFLDDECEKLIQTIRTSSATLTPKIWISATKAVGIESKAGKNGGTMAHPEIAEAFRAWLFPEVMLEMVKRYRSYQLESDESPAHGNEAES</sequence>
<protein>
    <submittedName>
        <fullName evidence="2">KilA-N domain-containing protein</fullName>
    </submittedName>
</protein>
<organism evidence="2 3">
    <name type="scientific">Desulfitobacterium chlororespirans DSM 11544</name>
    <dbReference type="NCBI Taxonomy" id="1121395"/>
    <lineage>
        <taxon>Bacteria</taxon>
        <taxon>Bacillati</taxon>
        <taxon>Bacillota</taxon>
        <taxon>Clostridia</taxon>
        <taxon>Eubacteriales</taxon>
        <taxon>Desulfitobacteriaceae</taxon>
        <taxon>Desulfitobacterium</taxon>
    </lineage>
</organism>
<dbReference type="SMART" id="SM01252">
    <property type="entry name" value="KilA-N"/>
    <property type="match status" value="1"/>
</dbReference>
<keyword evidence="3" id="KW-1185">Reference proteome</keyword>
<name>A0A1M7UWB4_9FIRM</name>
<dbReference type="AlphaFoldDB" id="A0A1M7UWB4"/>
<dbReference type="PROSITE" id="PS51301">
    <property type="entry name" value="KILA_N"/>
    <property type="match status" value="1"/>
</dbReference>
<dbReference type="Pfam" id="PF04383">
    <property type="entry name" value="KilA-N"/>
    <property type="match status" value="1"/>
</dbReference>